<sequence length="776" mass="88175">MPATPPGTTLKVQFISKAAESKRKKPFDESLIEEEYDVEHNSGVAYNMKRLTIKNEERGKQPGQNDGEGKTTPAEAFKNKGNGNKWQKQQPKGKPMKKEPAFPMYNCRVIELANSPGDICIAVKIAVGRKPCGSICKVPHTYHMKHEMLQDLLLGDDIYTGKDLLAQSVQDDQFSRMKDVEKQAFIDFRDASSATLGFTLLRIKTLLTVPSNTAAQECMRKLVGHLKTLYDVYPESEEWFKVVYLQTESATRRDVSEQDEIDAETVSNMVADGEQRTEDAKLEKYKLWNHIVQAYKNDASDKTIHPADGRKKNAHIWLSRRSQIKAGNNIGSKEQKIFIELTNAMTKRIFEGSAIRIVVCTSNTSALLEEYKWTPWAVLIDETSAGREPDCYVPLGFKPRRIVLAGDLEKVKLFTRSAGHNEFADQLGLSLYERLYGKPTMPLYRLIIKYFMHPDIAELPANLTYEWLESDDSTVVPSDEFKFFEDWWYSEPAKIYRDNRRKPAFGLDIDESRIHRMYFNVKNGESASKHGSSSQLNHANINAIADMVMSIMKHQPTCGLAPLPFDKISIFTQYKVENMELVNQVKMGIRHIGFLKEWNRMNVALTHARAQSTLIMFGNLDLWRSQLPGLLKGMRYKKLGLFIMDLLDYGENIDIDVDNTVPASLEELPDHKTWSKTMISVPAVNSKILKAFYAIKCEEHGKAQRENFRLGEAIEAPLRVQRDGGMDGDGEEVDSDDDDEAPEVKDKDGDLDMDASRMLTEVELAEMDQAVTESVY</sequence>
<feature type="compositionally biased region" description="Low complexity" evidence="1">
    <location>
        <begin position="79"/>
        <end position="93"/>
    </location>
</feature>
<dbReference type="Pfam" id="PF13086">
    <property type="entry name" value="AAA_11"/>
    <property type="match status" value="1"/>
</dbReference>
<comment type="caution">
    <text evidence="4">The sequence shown here is derived from an EMBL/GenBank/DDBJ whole genome shotgun (WGS) entry which is preliminary data.</text>
</comment>
<protein>
    <recommendedName>
        <fullName evidence="6">DNA2/NAM7 helicase-like C-terminal domain-containing protein</fullName>
    </recommendedName>
</protein>
<dbReference type="PANTHER" id="PTHR10887">
    <property type="entry name" value="DNA2/NAM7 HELICASE FAMILY"/>
    <property type="match status" value="1"/>
</dbReference>
<dbReference type="AlphaFoldDB" id="A0A4Z1K5I5"/>
<evidence type="ECO:0000313" key="4">
    <source>
        <dbReference type="EMBL" id="TGO80908.1"/>
    </source>
</evidence>
<dbReference type="GO" id="GO:0004386">
    <property type="term" value="F:helicase activity"/>
    <property type="evidence" value="ECO:0007669"/>
    <property type="project" value="InterPro"/>
</dbReference>
<evidence type="ECO:0000256" key="1">
    <source>
        <dbReference type="SAM" id="MobiDB-lite"/>
    </source>
</evidence>
<gene>
    <name evidence="4" type="ORF">BPOR_1540g00010</name>
</gene>
<keyword evidence="5" id="KW-1185">Reference proteome</keyword>
<dbReference type="PANTHER" id="PTHR10887:SF341">
    <property type="entry name" value="NFX1-TYPE ZINC FINGER-CONTAINING PROTEIN 1"/>
    <property type="match status" value="1"/>
</dbReference>
<evidence type="ECO:0000259" key="3">
    <source>
        <dbReference type="Pfam" id="PF13087"/>
    </source>
</evidence>
<dbReference type="GO" id="GO:0031048">
    <property type="term" value="P:regulatory ncRNA-mediated heterochromatin formation"/>
    <property type="evidence" value="ECO:0007669"/>
    <property type="project" value="TreeGrafter"/>
</dbReference>
<evidence type="ECO:0008006" key="6">
    <source>
        <dbReference type="Google" id="ProtNLM"/>
    </source>
</evidence>
<reference evidence="4 5" key="1">
    <citation type="submission" date="2017-12" db="EMBL/GenBank/DDBJ databases">
        <title>Comparative genomics of Botrytis spp.</title>
        <authorList>
            <person name="Valero-Jimenez C.A."/>
            <person name="Tapia P."/>
            <person name="Veloso J."/>
            <person name="Silva-Moreno E."/>
            <person name="Staats M."/>
            <person name="Valdes J.H."/>
            <person name="Van Kan J.A.L."/>
        </authorList>
    </citation>
    <scope>NUCLEOTIDE SEQUENCE [LARGE SCALE GENOMIC DNA]</scope>
    <source>
        <strain evidence="4 5">MUCL3349</strain>
    </source>
</reference>
<dbReference type="InterPro" id="IPR027417">
    <property type="entry name" value="P-loop_NTPase"/>
</dbReference>
<evidence type="ECO:0000259" key="2">
    <source>
        <dbReference type="Pfam" id="PF13086"/>
    </source>
</evidence>
<dbReference type="STRING" id="87229.A0A4Z1K5I5"/>
<name>A0A4Z1K5I5_9HELO</name>
<feature type="compositionally biased region" description="Acidic residues" evidence="1">
    <location>
        <begin position="726"/>
        <end position="741"/>
    </location>
</feature>
<feature type="region of interest" description="Disordered" evidence="1">
    <location>
        <begin position="47"/>
        <end position="99"/>
    </location>
</feature>
<evidence type="ECO:0000313" key="5">
    <source>
        <dbReference type="Proteomes" id="UP000297280"/>
    </source>
</evidence>
<dbReference type="Gene3D" id="3.40.50.300">
    <property type="entry name" value="P-loop containing nucleotide triphosphate hydrolases"/>
    <property type="match status" value="2"/>
</dbReference>
<proteinExistence type="predicted"/>
<organism evidence="4 5">
    <name type="scientific">Botrytis porri</name>
    <dbReference type="NCBI Taxonomy" id="87229"/>
    <lineage>
        <taxon>Eukaryota</taxon>
        <taxon>Fungi</taxon>
        <taxon>Dikarya</taxon>
        <taxon>Ascomycota</taxon>
        <taxon>Pezizomycotina</taxon>
        <taxon>Leotiomycetes</taxon>
        <taxon>Helotiales</taxon>
        <taxon>Sclerotiniaceae</taxon>
        <taxon>Botrytis</taxon>
    </lineage>
</organism>
<dbReference type="SUPFAM" id="SSF52540">
    <property type="entry name" value="P-loop containing nucleoside triphosphate hydrolases"/>
    <property type="match status" value="1"/>
</dbReference>
<dbReference type="InterPro" id="IPR045055">
    <property type="entry name" value="DNA2/NAM7-like"/>
</dbReference>
<dbReference type="Proteomes" id="UP000297280">
    <property type="component" value="Unassembled WGS sequence"/>
</dbReference>
<dbReference type="GO" id="GO:0031380">
    <property type="term" value="C:nuclear RNA-directed RNA polymerase complex"/>
    <property type="evidence" value="ECO:0007669"/>
    <property type="project" value="TreeGrafter"/>
</dbReference>
<dbReference type="InterPro" id="IPR041679">
    <property type="entry name" value="DNA2/NAM7-like_C"/>
</dbReference>
<dbReference type="InterPro" id="IPR041677">
    <property type="entry name" value="DNA2/NAM7_AAA_11"/>
</dbReference>
<feature type="domain" description="DNA2/NAM7 helicase-like C-terminal" evidence="3">
    <location>
        <begin position="429"/>
        <end position="585"/>
    </location>
</feature>
<dbReference type="Pfam" id="PF13087">
    <property type="entry name" value="AAA_12"/>
    <property type="match status" value="1"/>
</dbReference>
<accession>A0A4Z1K5I5</accession>
<feature type="domain" description="DNA2/NAM7 helicase helicase" evidence="2">
    <location>
        <begin position="204"/>
        <end position="407"/>
    </location>
</feature>
<feature type="region of interest" description="Disordered" evidence="1">
    <location>
        <begin position="719"/>
        <end position="758"/>
    </location>
</feature>
<dbReference type="EMBL" id="PQXO01001530">
    <property type="protein sequence ID" value="TGO80908.1"/>
    <property type="molecule type" value="Genomic_DNA"/>
</dbReference>